<name>A0ABS8YHP9_9BACL</name>
<proteinExistence type="predicted"/>
<gene>
    <name evidence="1" type="ORF">LQV63_12240</name>
</gene>
<keyword evidence="2" id="KW-1185">Reference proteome</keyword>
<comment type="caution">
    <text evidence="1">The sequence shown here is derived from an EMBL/GenBank/DDBJ whole genome shotgun (WGS) entry which is preliminary data.</text>
</comment>
<organism evidence="1 2">
    <name type="scientific">Paenibacillus profundus</name>
    <dbReference type="NCBI Taxonomy" id="1173085"/>
    <lineage>
        <taxon>Bacteria</taxon>
        <taxon>Bacillati</taxon>
        <taxon>Bacillota</taxon>
        <taxon>Bacilli</taxon>
        <taxon>Bacillales</taxon>
        <taxon>Paenibacillaceae</taxon>
        <taxon>Paenibacillus</taxon>
    </lineage>
</organism>
<dbReference type="RefSeq" id="WP_233696910.1">
    <property type="nucleotide sequence ID" value="NZ_JAJNBZ010000007.1"/>
</dbReference>
<protein>
    <recommendedName>
        <fullName evidence="3">DUF2642 domain-containing protein</fullName>
    </recommendedName>
</protein>
<evidence type="ECO:0008006" key="3">
    <source>
        <dbReference type="Google" id="ProtNLM"/>
    </source>
</evidence>
<reference evidence="1 2" key="1">
    <citation type="submission" date="2021-11" db="EMBL/GenBank/DDBJ databases">
        <title>Draft genome sequence of Paenibacillus profundus YoMME, a new Gram-positive bacteria with exoelectrogenic properties.</title>
        <authorList>
            <person name="Hubenova Y."/>
            <person name="Hubenova E."/>
            <person name="Manasiev Y."/>
            <person name="Peykov S."/>
            <person name="Mitov M."/>
        </authorList>
    </citation>
    <scope>NUCLEOTIDE SEQUENCE [LARGE SCALE GENOMIC DNA]</scope>
    <source>
        <strain evidence="1 2">YoMME</strain>
    </source>
</reference>
<evidence type="ECO:0000313" key="1">
    <source>
        <dbReference type="EMBL" id="MCE5170080.1"/>
    </source>
</evidence>
<evidence type="ECO:0000313" key="2">
    <source>
        <dbReference type="Proteomes" id="UP001199916"/>
    </source>
</evidence>
<dbReference type="Proteomes" id="UP001199916">
    <property type="component" value="Unassembled WGS sequence"/>
</dbReference>
<sequence>MMKEKLRLLIGKQVQVASALDMTTGVLVSVDDTKLTVRTSGFPGYDNGHYAIFQINMVSYVRIVS</sequence>
<dbReference type="EMBL" id="JAJNBZ010000007">
    <property type="protein sequence ID" value="MCE5170080.1"/>
    <property type="molecule type" value="Genomic_DNA"/>
</dbReference>
<accession>A0ABS8YHP9</accession>